<dbReference type="InterPro" id="IPR050267">
    <property type="entry name" value="Anti-sigma-factor_SerPK"/>
</dbReference>
<dbReference type="EMBL" id="AORZ01000066">
    <property type="protein sequence ID" value="EME98787.1"/>
    <property type="molecule type" value="Genomic_DNA"/>
</dbReference>
<dbReference type="Proteomes" id="UP000011740">
    <property type="component" value="Unassembled WGS sequence"/>
</dbReference>
<dbReference type="CDD" id="cd16936">
    <property type="entry name" value="HATPase_RsbW-like"/>
    <property type="match status" value="1"/>
</dbReference>
<comment type="caution">
    <text evidence="3">The sequence shown here is derived from an EMBL/GenBank/DDBJ whole genome shotgun (WGS) entry which is preliminary data.</text>
</comment>
<evidence type="ECO:0000259" key="2">
    <source>
        <dbReference type="Pfam" id="PF13581"/>
    </source>
</evidence>
<dbReference type="Pfam" id="PF13581">
    <property type="entry name" value="HATPase_c_2"/>
    <property type="match status" value="1"/>
</dbReference>
<evidence type="ECO:0000313" key="3">
    <source>
        <dbReference type="EMBL" id="EME98787.1"/>
    </source>
</evidence>
<dbReference type="PATRIC" id="fig|1223523.3.peg.4011"/>
<protein>
    <recommendedName>
        <fullName evidence="2">Histidine kinase/HSP90-like ATPase domain-containing protein</fullName>
    </recommendedName>
</protein>
<accession>M3AYN6</accession>
<dbReference type="PANTHER" id="PTHR35526">
    <property type="entry name" value="ANTI-SIGMA-F FACTOR RSBW-RELATED"/>
    <property type="match status" value="1"/>
</dbReference>
<dbReference type="SUPFAM" id="SSF55874">
    <property type="entry name" value="ATPase domain of HSP90 chaperone/DNA topoisomerase II/histidine kinase"/>
    <property type="match status" value="1"/>
</dbReference>
<keyword evidence="1" id="KW-0723">Serine/threonine-protein kinase</keyword>
<name>M3AYN6_STRM1</name>
<keyword evidence="1" id="KW-0808">Transferase</keyword>
<feature type="domain" description="Histidine kinase/HSP90-like ATPase" evidence="2">
    <location>
        <begin position="6"/>
        <end position="90"/>
    </location>
</feature>
<dbReference type="PANTHER" id="PTHR35526:SF3">
    <property type="entry name" value="ANTI-SIGMA-F FACTOR RSBW"/>
    <property type="match status" value="1"/>
</dbReference>
<keyword evidence="1" id="KW-0418">Kinase</keyword>
<dbReference type="STRING" id="1223523.H340_19703"/>
<evidence type="ECO:0000256" key="1">
    <source>
        <dbReference type="ARBA" id="ARBA00022527"/>
    </source>
</evidence>
<sequence length="102" mass="11109">MAAVEDAAVLVLSELMTNAVVHARVSPGRQVATRFTSEGRRLHLQVEDADRRWSDLSLRDGEGGRGLLLVEALSRQWGVSERNGVGKSVWALLEVPVEGMEG</sequence>
<organism evidence="3 4">
    <name type="scientific">Streptomyces mobaraensis (strain ATCC 29032 / DSM 40847 / JCM 4168 / NBRC 13819 / NCIMB 11159 / IPCR 16-22)</name>
    <dbReference type="NCBI Taxonomy" id="1223523"/>
    <lineage>
        <taxon>Bacteria</taxon>
        <taxon>Bacillati</taxon>
        <taxon>Actinomycetota</taxon>
        <taxon>Actinomycetes</taxon>
        <taxon>Kitasatosporales</taxon>
        <taxon>Streptomycetaceae</taxon>
        <taxon>Streptomyces</taxon>
    </lineage>
</organism>
<dbReference type="Gene3D" id="3.30.565.10">
    <property type="entry name" value="Histidine kinase-like ATPase, C-terminal domain"/>
    <property type="match status" value="1"/>
</dbReference>
<gene>
    <name evidence="3" type="ORF">H340_19703</name>
</gene>
<dbReference type="eggNOG" id="COG2172">
    <property type="taxonomic scope" value="Bacteria"/>
</dbReference>
<reference evidence="3 4" key="1">
    <citation type="journal article" date="2013" name="Genome Announc.">
        <title>Whole-Genome Shotgun Assembly and Analysis of the Genome of Streptomyces mobaraensis DSM 40847, a Strain for Industrial Production of Microbial Transglutaminase.</title>
        <authorList>
            <person name="Yang H."/>
            <person name="He T."/>
            <person name="Wu W."/>
            <person name="Zhu W."/>
            <person name="Lu B."/>
            <person name="Sun W."/>
        </authorList>
    </citation>
    <scope>NUCLEOTIDE SEQUENCE [LARGE SCALE GENOMIC DNA]</scope>
    <source>
        <strain evidence="3 4">DSM 40847</strain>
    </source>
</reference>
<dbReference type="InterPro" id="IPR003594">
    <property type="entry name" value="HATPase_dom"/>
</dbReference>
<dbReference type="AlphaFoldDB" id="M3AYN6"/>
<dbReference type="InterPro" id="IPR036890">
    <property type="entry name" value="HATPase_C_sf"/>
</dbReference>
<dbReference type="GO" id="GO:0004674">
    <property type="term" value="F:protein serine/threonine kinase activity"/>
    <property type="evidence" value="ECO:0007669"/>
    <property type="project" value="UniProtKB-KW"/>
</dbReference>
<proteinExistence type="predicted"/>
<evidence type="ECO:0000313" key="4">
    <source>
        <dbReference type="Proteomes" id="UP000011740"/>
    </source>
</evidence>